<protein>
    <recommendedName>
        <fullName evidence="7">DUF1279 domain-containing protein</fullName>
    </recommendedName>
</protein>
<reference evidence="8 9" key="1">
    <citation type="submission" date="2024-08" db="EMBL/GenBank/DDBJ databases">
        <authorList>
            <person name="Cucini C."/>
            <person name="Frati F."/>
        </authorList>
    </citation>
    <scope>NUCLEOTIDE SEQUENCE [LARGE SCALE GENOMIC DNA]</scope>
</reference>
<dbReference type="Pfam" id="PF06916">
    <property type="entry name" value="FAM210A-B_dom"/>
    <property type="match status" value="1"/>
</dbReference>
<dbReference type="Proteomes" id="UP001642540">
    <property type="component" value="Unassembled WGS sequence"/>
</dbReference>
<evidence type="ECO:0000256" key="5">
    <source>
        <dbReference type="ARBA" id="ARBA00023136"/>
    </source>
</evidence>
<name>A0ABP1QRY7_9HEXA</name>
<evidence type="ECO:0000313" key="8">
    <source>
        <dbReference type="EMBL" id="CAL8108904.1"/>
    </source>
</evidence>
<evidence type="ECO:0000256" key="6">
    <source>
        <dbReference type="SAM" id="Phobius"/>
    </source>
</evidence>
<keyword evidence="9" id="KW-1185">Reference proteome</keyword>
<keyword evidence="4" id="KW-0175">Coiled coil</keyword>
<dbReference type="PANTHER" id="PTHR21377:SF1">
    <property type="entry name" value="PROTEIN FAM210A"/>
    <property type="match status" value="1"/>
</dbReference>
<sequence length="217" mass="24006">MMLHTLFGRLLIAGGRPFCRQNKVAAYQSSHQYYATSIVTRRIISNVATSYSKSKPNTPLLQFIRRQCSGPPTSSGAGSSGANASGPQKLGLFARFKAMYKDYWYVLVPVHVVTSIGWFGVFYKVSSSGVDIAYYLRKFGVNETVIKHVTASSMGHIAVAWALYKIATPARYAVTLGGTHYSINVLRNMGYIKPAKELMAKGRNKIQSLKDKKLPKQ</sequence>
<feature type="transmembrane region" description="Helical" evidence="6">
    <location>
        <begin position="103"/>
        <end position="125"/>
    </location>
</feature>
<comment type="subcellular location">
    <subcellularLocation>
        <location evidence="1">Membrane</location>
        <topology evidence="1">Single-pass membrane protein</topology>
    </subcellularLocation>
</comment>
<proteinExistence type="predicted"/>
<evidence type="ECO:0000259" key="7">
    <source>
        <dbReference type="Pfam" id="PF06916"/>
    </source>
</evidence>
<keyword evidence="3 6" id="KW-1133">Transmembrane helix</keyword>
<organism evidence="8 9">
    <name type="scientific">Orchesella dallaii</name>
    <dbReference type="NCBI Taxonomy" id="48710"/>
    <lineage>
        <taxon>Eukaryota</taxon>
        <taxon>Metazoa</taxon>
        <taxon>Ecdysozoa</taxon>
        <taxon>Arthropoda</taxon>
        <taxon>Hexapoda</taxon>
        <taxon>Collembola</taxon>
        <taxon>Entomobryomorpha</taxon>
        <taxon>Entomobryoidea</taxon>
        <taxon>Orchesellidae</taxon>
        <taxon>Orchesellinae</taxon>
        <taxon>Orchesella</taxon>
    </lineage>
</organism>
<evidence type="ECO:0000313" key="9">
    <source>
        <dbReference type="Proteomes" id="UP001642540"/>
    </source>
</evidence>
<dbReference type="EMBL" id="CAXLJM020000040">
    <property type="protein sequence ID" value="CAL8108904.1"/>
    <property type="molecule type" value="Genomic_DNA"/>
</dbReference>
<evidence type="ECO:0000256" key="4">
    <source>
        <dbReference type="ARBA" id="ARBA00023054"/>
    </source>
</evidence>
<dbReference type="InterPro" id="IPR045866">
    <property type="entry name" value="FAM210A/B-like"/>
</dbReference>
<evidence type="ECO:0000256" key="3">
    <source>
        <dbReference type="ARBA" id="ARBA00022989"/>
    </source>
</evidence>
<evidence type="ECO:0000256" key="1">
    <source>
        <dbReference type="ARBA" id="ARBA00004167"/>
    </source>
</evidence>
<feature type="domain" description="DUF1279" evidence="7">
    <location>
        <begin position="95"/>
        <end position="180"/>
    </location>
</feature>
<keyword evidence="5 6" id="KW-0472">Membrane</keyword>
<dbReference type="InterPro" id="IPR009688">
    <property type="entry name" value="FAM210A/B-like_dom"/>
</dbReference>
<comment type="caution">
    <text evidence="8">The sequence shown here is derived from an EMBL/GenBank/DDBJ whole genome shotgun (WGS) entry which is preliminary data.</text>
</comment>
<keyword evidence="2 6" id="KW-0812">Transmembrane</keyword>
<gene>
    <name evidence="8" type="ORF">ODALV1_LOCUS13129</name>
</gene>
<accession>A0ABP1QRY7</accession>
<dbReference type="PANTHER" id="PTHR21377">
    <property type="entry name" value="PROTEIN FAM210B, MITOCHONDRIAL"/>
    <property type="match status" value="1"/>
</dbReference>
<evidence type="ECO:0000256" key="2">
    <source>
        <dbReference type="ARBA" id="ARBA00022692"/>
    </source>
</evidence>